<dbReference type="RefSeq" id="WP_275633881.1">
    <property type="nucleotide sequence ID" value="NZ_JARGYD010000006.1"/>
</dbReference>
<proteinExistence type="inferred from homology"/>
<dbReference type="Pfam" id="PF03704">
    <property type="entry name" value="BTAD"/>
    <property type="match status" value="1"/>
</dbReference>
<dbReference type="Pfam" id="PF13191">
    <property type="entry name" value="AAA_16"/>
    <property type="match status" value="1"/>
</dbReference>
<dbReference type="SMART" id="SM00862">
    <property type="entry name" value="Trans_reg_C"/>
    <property type="match status" value="1"/>
</dbReference>
<keyword evidence="9" id="KW-1185">Reference proteome</keyword>
<dbReference type="InterPro" id="IPR036388">
    <property type="entry name" value="WH-like_DNA-bd_sf"/>
</dbReference>
<evidence type="ECO:0000256" key="3">
    <source>
        <dbReference type="ARBA" id="ARBA00022840"/>
    </source>
</evidence>
<feature type="region of interest" description="Disordered" evidence="5">
    <location>
        <begin position="231"/>
        <end position="278"/>
    </location>
</feature>
<dbReference type="Gene3D" id="1.25.40.10">
    <property type="entry name" value="Tetratricopeptide repeat domain"/>
    <property type="match status" value="3"/>
</dbReference>
<dbReference type="InterPro" id="IPR001867">
    <property type="entry name" value="OmpR/PhoB-type_DNA-bd"/>
</dbReference>
<feature type="domain" description="Bacterial transcriptional activator" evidence="7">
    <location>
        <begin position="100"/>
        <end position="231"/>
    </location>
</feature>
<dbReference type="Gene3D" id="1.10.10.10">
    <property type="entry name" value="Winged helix-like DNA-binding domain superfamily/Winged helix DNA-binding domain"/>
    <property type="match status" value="1"/>
</dbReference>
<dbReference type="InterPro" id="IPR027417">
    <property type="entry name" value="P-loop_NTPase"/>
</dbReference>
<dbReference type="InterPro" id="IPR041664">
    <property type="entry name" value="AAA_16"/>
</dbReference>
<dbReference type="SUPFAM" id="SSF52540">
    <property type="entry name" value="P-loop containing nucleoside triphosphate hydrolases"/>
    <property type="match status" value="1"/>
</dbReference>
<dbReference type="Proteomes" id="UP001595632">
    <property type="component" value="Unassembled WGS sequence"/>
</dbReference>
<organism evidence="8 9">
    <name type="scientific">Psychromarinibacter halotolerans</name>
    <dbReference type="NCBI Taxonomy" id="1775175"/>
    <lineage>
        <taxon>Bacteria</taxon>
        <taxon>Pseudomonadati</taxon>
        <taxon>Pseudomonadota</taxon>
        <taxon>Alphaproteobacteria</taxon>
        <taxon>Rhodobacterales</taxon>
        <taxon>Paracoccaceae</taxon>
        <taxon>Psychromarinibacter</taxon>
    </lineage>
</organism>
<keyword evidence="3" id="KW-0067">ATP-binding</keyword>
<evidence type="ECO:0000256" key="5">
    <source>
        <dbReference type="SAM" id="MobiDB-lite"/>
    </source>
</evidence>
<feature type="domain" description="OmpR/PhoB-type" evidence="6">
    <location>
        <begin position="18"/>
        <end position="93"/>
    </location>
</feature>
<keyword evidence="2" id="KW-0547">Nucleotide-binding</keyword>
<dbReference type="PANTHER" id="PTHR16305">
    <property type="entry name" value="TESTICULAR SOLUBLE ADENYLYL CYCLASE"/>
    <property type="match status" value="1"/>
</dbReference>
<keyword evidence="4" id="KW-0238">DNA-binding</keyword>
<dbReference type="SMART" id="SM01043">
    <property type="entry name" value="BTAD"/>
    <property type="match status" value="1"/>
</dbReference>
<dbReference type="InterPro" id="IPR011990">
    <property type="entry name" value="TPR-like_helical_dom_sf"/>
</dbReference>
<protein>
    <submittedName>
        <fullName evidence="8">BTAD domain-containing putative transcriptional regulator</fullName>
    </submittedName>
</protein>
<evidence type="ECO:0000256" key="2">
    <source>
        <dbReference type="ARBA" id="ARBA00022741"/>
    </source>
</evidence>
<evidence type="ECO:0000259" key="7">
    <source>
        <dbReference type="SMART" id="SM01043"/>
    </source>
</evidence>
<dbReference type="EMBL" id="JBHRTB010000010">
    <property type="protein sequence ID" value="MFC3144409.1"/>
    <property type="molecule type" value="Genomic_DNA"/>
</dbReference>
<name>A0ABV7GRZ2_9RHOB</name>
<dbReference type="PANTHER" id="PTHR16305:SF28">
    <property type="entry name" value="GUANYLATE CYCLASE DOMAIN-CONTAINING PROTEIN"/>
    <property type="match status" value="1"/>
</dbReference>
<evidence type="ECO:0000256" key="1">
    <source>
        <dbReference type="ARBA" id="ARBA00005820"/>
    </source>
</evidence>
<dbReference type="SUPFAM" id="SSF48452">
    <property type="entry name" value="TPR-like"/>
    <property type="match status" value="3"/>
</dbReference>
<comment type="similarity">
    <text evidence="1">Belongs to the AfsR/DnrI/RedD regulatory family.</text>
</comment>
<evidence type="ECO:0000313" key="8">
    <source>
        <dbReference type="EMBL" id="MFC3144409.1"/>
    </source>
</evidence>
<comment type="caution">
    <text evidence="8">The sequence shown here is derived from an EMBL/GenBank/DDBJ whole genome shotgun (WGS) entry which is preliminary data.</text>
</comment>
<evidence type="ECO:0000259" key="6">
    <source>
        <dbReference type="SMART" id="SM00862"/>
    </source>
</evidence>
<gene>
    <name evidence="8" type="ORF">ACFOGP_16920</name>
</gene>
<sequence length="1237" mass="132950">MREFRINLFGVFEARVHDAPVRMPTRRVELILALLALSPEKAISRSYLAALLWPGQEEAQARASLRQALFRLRGALGADHAQAIETTAGWVKLRRDAVVLDADALDAAHDPQTEIPSGLPLDGLSGFEPEIEDLIDTARADLRRRLCDWHEAAAATALAERRFVDLEGHARARLAVEPYDEAALRDLMTALWRQGRRNAALAAFRQISQRIRDDLSVSVEDETTALYRDIRAARDKDPAAPPSVQETGPDASTAKTDADGAEDTPPASDGPPDGPDVTHLRNLAVIHVGSERLRVALRDPDPENAEAGSQKAIRDIEIAVEREGGKIIGRAGHQLSAVFGAHRPDESPALSAALAGFEIARQDCAVGINAGTGLVGPQSSTYPLAHVAQSLAAEAPPGEVRVAPVVEAACRGAFVFSKIAPASDPEDAPAWRLERETSARSGFDIRVARGLSRFGGRTGQLSALAEVAAHPGPRVAAITGEAGIGKSRLSHEFIRQYEPATLMRVQFGRGEAGGGIACFGDMARALLRLDPDPSAKALHAVLNETLNDPAIAEPLAPPIAGLLGITGPARSWLDLPPVRRIQTLADALLTVMAALCDRKSVLLIEDTHWADEDAKLLVERLILSLGAEGPMVIVTRRPGKAESWLGHETVRSLPLRPLDRAEAEALLDGLALSVSVRDAILDRSDGVPLFLEELSHAAAAAPDLLDAPVSSSGSDPAGVGIPIALRGVLSYRIDALHAPARQTLDAAAVLGAAPTDDLLSRLCGLRPEAYDVALSTLADADLLYRIRTFPQRSYAFKHALVLDAAYQGIPASRRTALHADVVRLRDDIGKASGLDDAVLARHALHGNLPQLALDLAMRAAKDAAARSAYALANRMTDVALQAIERLPTSDRMLREEAGILSWRRALLWPLGQKSRTIEGLQRAEAIARQLGDDRKLAEACIHRAYIHTDDGKPETGLEYSRKAEVAASRVGDARLVAEATLARCQTYALHGRMRAALEAIRDHETAWDQRRHVQDGLLVTRHVMLKFHLGRAHAALGSGDTAWREIRMGAETATQTKRPVDRYIAMRGLADICVFAGEPEKAMQAYAAARDIGLRADTPAYAAWAAADLAELKLTSGAFEEGLEELRGFLAHADESLLHIAQIKARAAVACAVRDNDGTLTPHLPDVLHEAEAADMPLIRIKVLREMAARLKDRDPAEAAALTGSADRILAEEGYAPARLPANADVADLIRMLAADE</sequence>
<dbReference type="InterPro" id="IPR005158">
    <property type="entry name" value="BTAD"/>
</dbReference>
<accession>A0ABV7GRZ2</accession>
<reference evidence="9" key="1">
    <citation type="journal article" date="2019" name="Int. J. Syst. Evol. Microbiol.">
        <title>The Global Catalogue of Microorganisms (GCM) 10K type strain sequencing project: providing services to taxonomists for standard genome sequencing and annotation.</title>
        <authorList>
            <consortium name="The Broad Institute Genomics Platform"/>
            <consortium name="The Broad Institute Genome Sequencing Center for Infectious Disease"/>
            <person name="Wu L."/>
            <person name="Ma J."/>
        </authorList>
    </citation>
    <scope>NUCLEOTIDE SEQUENCE [LARGE SCALE GENOMIC DNA]</scope>
    <source>
        <strain evidence="9">KCTC 52366</strain>
    </source>
</reference>
<evidence type="ECO:0000256" key="4">
    <source>
        <dbReference type="ARBA" id="ARBA00023125"/>
    </source>
</evidence>
<evidence type="ECO:0000313" key="9">
    <source>
        <dbReference type="Proteomes" id="UP001595632"/>
    </source>
</evidence>